<dbReference type="InterPro" id="IPR036591">
    <property type="entry name" value="YggU-like_sf"/>
</dbReference>
<proteinExistence type="inferred from homology"/>
<evidence type="ECO:0000313" key="2">
    <source>
        <dbReference type="EMBL" id="KAF2115206.1"/>
    </source>
</evidence>
<organism evidence="2 3">
    <name type="scientific">Lophiotrema nucula</name>
    <dbReference type="NCBI Taxonomy" id="690887"/>
    <lineage>
        <taxon>Eukaryota</taxon>
        <taxon>Fungi</taxon>
        <taxon>Dikarya</taxon>
        <taxon>Ascomycota</taxon>
        <taxon>Pezizomycotina</taxon>
        <taxon>Dothideomycetes</taxon>
        <taxon>Pleosporomycetidae</taxon>
        <taxon>Pleosporales</taxon>
        <taxon>Lophiotremataceae</taxon>
        <taxon>Lophiotrema</taxon>
    </lineage>
</organism>
<dbReference type="PANTHER" id="PTHR13420">
    <property type="entry name" value="UPF0235 PROTEIN C15ORF40"/>
    <property type="match status" value="1"/>
</dbReference>
<accession>A0A6A5Z7Q9</accession>
<sequence>MVSAHSGAYLRVTNPRHLPPFRCVSKHFGPADLPHSSRGLIDEKYVARNCSLAIQQSKLMATAVRFVKGKGTKGGLIQLLCHVKPGVSADREGISAVTDHQIDVCVAAPARDGEANMAVRVVIAKALKVPKTNIEIAKGTKGREKTVNLYEICPKDSTPDEEVERIKIILSESVTS</sequence>
<dbReference type="OrthoDB" id="244097at2759"/>
<evidence type="ECO:0000313" key="3">
    <source>
        <dbReference type="Proteomes" id="UP000799770"/>
    </source>
</evidence>
<dbReference type="SMART" id="SM01152">
    <property type="entry name" value="DUF167"/>
    <property type="match status" value="1"/>
</dbReference>
<dbReference type="Gene3D" id="3.30.1200.10">
    <property type="entry name" value="YggU-like"/>
    <property type="match status" value="1"/>
</dbReference>
<dbReference type="GO" id="GO:0005737">
    <property type="term" value="C:cytoplasm"/>
    <property type="evidence" value="ECO:0007669"/>
    <property type="project" value="TreeGrafter"/>
</dbReference>
<dbReference type="EMBL" id="ML977323">
    <property type="protein sequence ID" value="KAF2115206.1"/>
    <property type="molecule type" value="Genomic_DNA"/>
</dbReference>
<reference evidence="2" key="1">
    <citation type="journal article" date="2020" name="Stud. Mycol.">
        <title>101 Dothideomycetes genomes: a test case for predicting lifestyles and emergence of pathogens.</title>
        <authorList>
            <person name="Haridas S."/>
            <person name="Albert R."/>
            <person name="Binder M."/>
            <person name="Bloem J."/>
            <person name="Labutti K."/>
            <person name="Salamov A."/>
            <person name="Andreopoulos B."/>
            <person name="Baker S."/>
            <person name="Barry K."/>
            <person name="Bills G."/>
            <person name="Bluhm B."/>
            <person name="Cannon C."/>
            <person name="Castanera R."/>
            <person name="Culley D."/>
            <person name="Daum C."/>
            <person name="Ezra D."/>
            <person name="Gonzalez J."/>
            <person name="Henrissat B."/>
            <person name="Kuo A."/>
            <person name="Liang C."/>
            <person name="Lipzen A."/>
            <person name="Lutzoni F."/>
            <person name="Magnuson J."/>
            <person name="Mondo S."/>
            <person name="Nolan M."/>
            <person name="Ohm R."/>
            <person name="Pangilinan J."/>
            <person name="Park H.-J."/>
            <person name="Ramirez L."/>
            <person name="Alfaro M."/>
            <person name="Sun H."/>
            <person name="Tritt A."/>
            <person name="Yoshinaga Y."/>
            <person name="Zwiers L.-H."/>
            <person name="Turgeon B."/>
            <person name="Goodwin S."/>
            <person name="Spatafora J."/>
            <person name="Crous P."/>
            <person name="Grigoriev I."/>
        </authorList>
    </citation>
    <scope>NUCLEOTIDE SEQUENCE</scope>
    <source>
        <strain evidence="2">CBS 627.86</strain>
    </source>
</reference>
<evidence type="ECO:0000256" key="1">
    <source>
        <dbReference type="ARBA" id="ARBA00010364"/>
    </source>
</evidence>
<evidence type="ECO:0008006" key="4">
    <source>
        <dbReference type="Google" id="ProtNLM"/>
    </source>
</evidence>
<dbReference type="Proteomes" id="UP000799770">
    <property type="component" value="Unassembled WGS sequence"/>
</dbReference>
<dbReference type="HAMAP" id="MF_00634">
    <property type="entry name" value="UPF0235"/>
    <property type="match status" value="1"/>
</dbReference>
<name>A0A6A5Z7Q9_9PLEO</name>
<dbReference type="PANTHER" id="PTHR13420:SF7">
    <property type="entry name" value="UPF0235 PROTEIN C15ORF40"/>
    <property type="match status" value="1"/>
</dbReference>
<dbReference type="NCBIfam" id="TIGR00251">
    <property type="entry name" value="DUF167 family protein"/>
    <property type="match status" value="1"/>
</dbReference>
<comment type="similarity">
    <text evidence="1">Belongs to the UPF0235 family.</text>
</comment>
<gene>
    <name evidence="2" type="ORF">BDV96DRAFT_64077</name>
</gene>
<dbReference type="AlphaFoldDB" id="A0A6A5Z7Q9"/>
<dbReference type="Pfam" id="PF02594">
    <property type="entry name" value="DUF167"/>
    <property type="match status" value="1"/>
</dbReference>
<dbReference type="SUPFAM" id="SSF69786">
    <property type="entry name" value="YggU-like"/>
    <property type="match status" value="1"/>
</dbReference>
<protein>
    <recommendedName>
        <fullName evidence="4">YggU-like protein</fullName>
    </recommendedName>
</protein>
<dbReference type="InterPro" id="IPR003746">
    <property type="entry name" value="DUF167"/>
</dbReference>
<keyword evidence="3" id="KW-1185">Reference proteome</keyword>